<evidence type="ECO:0000313" key="4">
    <source>
        <dbReference type="EMBL" id="AEW94745.1"/>
    </source>
</evidence>
<evidence type="ECO:0000256" key="1">
    <source>
        <dbReference type="ARBA" id="ARBA00010062"/>
    </source>
</evidence>
<reference evidence="5" key="1">
    <citation type="submission" date="2011-12" db="EMBL/GenBank/DDBJ databases">
        <title>Complete genome sequence of Streptomyces cattleya strain DSM 46488.</title>
        <authorList>
            <person name="Ou H.-Y."/>
            <person name="Li P."/>
            <person name="Zhao C."/>
            <person name="O'Hagan D."/>
            <person name="Deng Z."/>
        </authorList>
    </citation>
    <scope>NUCLEOTIDE SEQUENCE [LARGE SCALE GENOMIC DNA]</scope>
    <source>
        <strain evidence="5">ATCC 35852 / DSM 46488 / JCM 4925 / NBRC 14057 / NRRL 8057</strain>
    </source>
</reference>
<dbReference type="InterPro" id="IPR028082">
    <property type="entry name" value="Peripla_BP_I"/>
</dbReference>
<keyword evidence="5" id="KW-1185">Reference proteome</keyword>
<dbReference type="STRING" id="1003195.SCATT_23740"/>
<evidence type="ECO:0000259" key="3">
    <source>
        <dbReference type="Pfam" id="PF13458"/>
    </source>
</evidence>
<name>G8WRY5_STREN</name>
<dbReference type="InterPro" id="IPR028081">
    <property type="entry name" value="Leu-bd"/>
</dbReference>
<gene>
    <name evidence="4" type="ordered locus">SCATT_23740</name>
</gene>
<dbReference type="PATRIC" id="fig|1003195.29.peg.2379"/>
<dbReference type="AlphaFoldDB" id="G8WRY5"/>
<dbReference type="Pfam" id="PF13458">
    <property type="entry name" value="Peripla_BP_6"/>
    <property type="match status" value="1"/>
</dbReference>
<dbReference type="SUPFAM" id="SSF53822">
    <property type="entry name" value="Periplasmic binding protein-like I"/>
    <property type="match status" value="1"/>
</dbReference>
<protein>
    <submittedName>
        <fullName evidence="4">Lipoprotein</fullName>
    </submittedName>
</protein>
<dbReference type="eggNOG" id="COG0683">
    <property type="taxonomic scope" value="Bacteria"/>
</dbReference>
<keyword evidence="4" id="KW-0449">Lipoprotein</keyword>
<comment type="similarity">
    <text evidence="1">Belongs to the leucine-binding protein family.</text>
</comment>
<dbReference type="HOGENOM" id="CLU_628393_0_0_11"/>
<dbReference type="Gene3D" id="3.40.50.2300">
    <property type="match status" value="2"/>
</dbReference>
<feature type="domain" description="Leucine-binding protein" evidence="3">
    <location>
        <begin position="43"/>
        <end position="357"/>
    </location>
</feature>
<sequence length="404" mass="42129">MATATVLIGGWLLGGCGLSSATAGGTRDPIVVMTWAPQNTNSTNMPGMPATAEAYARMVNARGGLGGHRLQVLTCDEHNDTVRAERCAQQAVDAHAVAVIGSYSQYGQSYMASLETAGIPYLGGYGIAQEEFTSPLSYPVNGGGPALLAGNGQQLASGCRTTALVRPDTTTGDQYPEFLDAGLTAAHRPPADDVRAPDDATDYTAAAERAVGGGGPGRCVTAVLGDRTATFFDSFRRLGIGGIRTASVLGSVKQSLLDSTGGTDSPLEGAYATSWYPPAADPRWNPMRDAIARFAFDDNRIDVADPGAETTWIAYTVFADVVRALGDSPVTAATVRRALDHTEGLTTGGLTPPLGWRYGDMLAVRDYPRMVNASVTFQVVRGGRLQAVGKGGFVDMRGILEGAS</sequence>
<evidence type="ECO:0000313" key="5">
    <source>
        <dbReference type="Proteomes" id="UP000007842"/>
    </source>
</evidence>
<dbReference type="Proteomes" id="UP000007842">
    <property type="component" value="Chromosome"/>
</dbReference>
<keyword evidence="2" id="KW-0732">Signal</keyword>
<accession>G8WRY5</accession>
<organism evidence="4 5">
    <name type="scientific">Streptantibioticus cattleyicolor (strain ATCC 35852 / DSM 46488 / JCM 4925 / NBRC 14057 / NRRL 8057)</name>
    <name type="common">Streptomyces cattleya</name>
    <dbReference type="NCBI Taxonomy" id="1003195"/>
    <lineage>
        <taxon>Bacteria</taxon>
        <taxon>Bacillati</taxon>
        <taxon>Actinomycetota</taxon>
        <taxon>Actinomycetes</taxon>
        <taxon>Kitasatosporales</taxon>
        <taxon>Streptomycetaceae</taxon>
        <taxon>Streptantibioticus</taxon>
    </lineage>
</organism>
<evidence type="ECO:0000256" key="2">
    <source>
        <dbReference type="ARBA" id="ARBA00022729"/>
    </source>
</evidence>
<dbReference type="EMBL" id="CP003219">
    <property type="protein sequence ID" value="AEW94745.1"/>
    <property type="molecule type" value="Genomic_DNA"/>
</dbReference>
<dbReference type="KEGG" id="scy:SCATT_23740"/>
<proteinExistence type="inferred from homology"/>